<dbReference type="AlphaFoldDB" id="A0A0D0ABC3"/>
<keyword evidence="2" id="KW-1185">Reference proteome</keyword>
<accession>A0A0D0ABC3</accession>
<proteinExistence type="predicted"/>
<dbReference type="HOGENOM" id="CLU_2980013_0_0_1"/>
<evidence type="ECO:0000313" key="1">
    <source>
        <dbReference type="EMBL" id="KIK29338.1"/>
    </source>
</evidence>
<reference evidence="1 2" key="1">
    <citation type="submission" date="2014-04" db="EMBL/GenBank/DDBJ databases">
        <authorList>
            <consortium name="DOE Joint Genome Institute"/>
            <person name="Kuo A."/>
            <person name="Kohler A."/>
            <person name="Costa M.D."/>
            <person name="Nagy L.G."/>
            <person name="Floudas D."/>
            <person name="Copeland A."/>
            <person name="Barry K.W."/>
            <person name="Cichocki N."/>
            <person name="Veneault-Fourrey C."/>
            <person name="LaButti K."/>
            <person name="Lindquist E.A."/>
            <person name="Lipzen A."/>
            <person name="Lundell T."/>
            <person name="Morin E."/>
            <person name="Murat C."/>
            <person name="Sun H."/>
            <person name="Tunlid A."/>
            <person name="Henrissat B."/>
            <person name="Grigoriev I.V."/>
            <person name="Hibbett D.S."/>
            <person name="Martin F."/>
            <person name="Nordberg H.P."/>
            <person name="Cantor M.N."/>
            <person name="Hua S.X."/>
        </authorList>
    </citation>
    <scope>NUCLEOTIDE SEQUENCE [LARGE SCALE GENOMIC DNA]</scope>
    <source>
        <strain evidence="1 2">441</strain>
    </source>
</reference>
<reference evidence="2" key="2">
    <citation type="submission" date="2015-01" db="EMBL/GenBank/DDBJ databases">
        <title>Evolutionary Origins and Diversification of the Mycorrhizal Mutualists.</title>
        <authorList>
            <consortium name="DOE Joint Genome Institute"/>
            <consortium name="Mycorrhizal Genomics Consortium"/>
            <person name="Kohler A."/>
            <person name="Kuo A."/>
            <person name="Nagy L.G."/>
            <person name="Floudas D."/>
            <person name="Copeland A."/>
            <person name="Barry K.W."/>
            <person name="Cichocki N."/>
            <person name="Veneault-Fourrey C."/>
            <person name="LaButti K."/>
            <person name="Lindquist E.A."/>
            <person name="Lipzen A."/>
            <person name="Lundell T."/>
            <person name="Morin E."/>
            <person name="Murat C."/>
            <person name="Riley R."/>
            <person name="Ohm R."/>
            <person name="Sun H."/>
            <person name="Tunlid A."/>
            <person name="Henrissat B."/>
            <person name="Grigoriev I.V."/>
            <person name="Hibbett D.S."/>
            <person name="Martin F."/>
        </authorList>
    </citation>
    <scope>NUCLEOTIDE SEQUENCE [LARGE SCALE GENOMIC DNA]</scope>
    <source>
        <strain evidence="2">441</strain>
    </source>
</reference>
<protein>
    <submittedName>
        <fullName evidence="1">Uncharacterized protein</fullName>
    </submittedName>
</protein>
<gene>
    <name evidence="1" type="ORF">PISMIDRAFT_672800</name>
</gene>
<evidence type="ECO:0000313" key="2">
    <source>
        <dbReference type="Proteomes" id="UP000054018"/>
    </source>
</evidence>
<organism evidence="1 2">
    <name type="scientific">Pisolithus microcarpus 441</name>
    <dbReference type="NCBI Taxonomy" id="765257"/>
    <lineage>
        <taxon>Eukaryota</taxon>
        <taxon>Fungi</taxon>
        <taxon>Dikarya</taxon>
        <taxon>Basidiomycota</taxon>
        <taxon>Agaricomycotina</taxon>
        <taxon>Agaricomycetes</taxon>
        <taxon>Agaricomycetidae</taxon>
        <taxon>Boletales</taxon>
        <taxon>Sclerodermatineae</taxon>
        <taxon>Pisolithaceae</taxon>
        <taxon>Pisolithus</taxon>
    </lineage>
</organism>
<name>A0A0D0ABC3_9AGAM</name>
<sequence>MYHSVHMISTTLCAPSGLLISDSLDRNMMDDAWCVTVEAGSMRSEAQRVQLERDWHRE</sequence>
<dbReference type="EMBL" id="KN833690">
    <property type="protein sequence ID" value="KIK29338.1"/>
    <property type="molecule type" value="Genomic_DNA"/>
</dbReference>
<dbReference type="Proteomes" id="UP000054018">
    <property type="component" value="Unassembled WGS sequence"/>
</dbReference>